<dbReference type="STRING" id="1676925.ENSPKIP00000039454"/>
<sequence>MENIICGPGDAGLAMVSPCLRAFALLSDSYAPFLSLTSREAVFPKSGDGEISPGPGQYNPSPVKKHILGGRSLQNRAKRFEDPISEVPGPGTYNVVHNILAGKVLPRTAVWDRIVRCPIRYLWHPNIPSIPSPGLAFGYEENEEGALRKQMAPPRDHTLGPAFYSPLPTENSSSQKYKGVHFGKMTGKRTEVKVMNGPGPAEYYQDTNRTTIYENVNLKKECRGKAELFLPRYHEIVCLQEEKKNVPGSALKQRRPAGYHNTRRSATSPGCVCFLFSLSVEMVPPVGAYDEPRCVSEPPKKDLVVKLSPFAGRWKAVRFLPEDRKCTPGPRSYSLFWNSLAEDSQKKAHLESIQQGGFDSMTPHSPVFGKKGEGFVSGPTHYKVSSAPRNTHTHTHTHTHMHSSTPGRWRGRRGLRLTLGPRTGAGGADSTSGLFPVPSSGQRWSVSLFLLLAEGGLIPSSFLWLEVACFLFLSQGGGGLFSSSFLRAEVVCFSLPSFCWRWSLLMGGHVFVCFFK</sequence>
<organism evidence="2 3">
    <name type="scientific">Paramormyrops kingsleyae</name>
    <dbReference type="NCBI Taxonomy" id="1676925"/>
    <lineage>
        <taxon>Eukaryota</taxon>
        <taxon>Metazoa</taxon>
        <taxon>Chordata</taxon>
        <taxon>Craniata</taxon>
        <taxon>Vertebrata</taxon>
        <taxon>Euteleostomi</taxon>
        <taxon>Actinopterygii</taxon>
        <taxon>Neopterygii</taxon>
        <taxon>Teleostei</taxon>
        <taxon>Osteoglossocephala</taxon>
        <taxon>Osteoglossomorpha</taxon>
        <taxon>Osteoglossiformes</taxon>
        <taxon>Mormyridae</taxon>
        <taxon>Paramormyrops</taxon>
    </lineage>
</organism>
<proteinExistence type="predicted"/>
<name>A0A3B3T9J8_9TELE</name>
<dbReference type="Ensembl" id="ENSPKIT00000020459.1">
    <property type="protein sequence ID" value="ENSPKIP00000039454.1"/>
    <property type="gene ID" value="ENSPKIG00000016792.1"/>
</dbReference>
<protein>
    <submittedName>
        <fullName evidence="2">Sperm-tail PG-rich repeat containing 2</fullName>
    </submittedName>
</protein>
<dbReference type="Proteomes" id="UP000261540">
    <property type="component" value="Unplaced"/>
</dbReference>
<evidence type="ECO:0000256" key="1">
    <source>
        <dbReference type="SAM" id="MobiDB-lite"/>
    </source>
</evidence>
<evidence type="ECO:0000313" key="2">
    <source>
        <dbReference type="Ensembl" id="ENSPKIP00000039454.1"/>
    </source>
</evidence>
<feature type="compositionally biased region" description="Basic residues" evidence="1">
    <location>
        <begin position="391"/>
        <end position="401"/>
    </location>
</feature>
<dbReference type="AlphaFoldDB" id="A0A3B3T9J8"/>
<dbReference type="InterPro" id="IPR051291">
    <property type="entry name" value="CIMAP"/>
</dbReference>
<evidence type="ECO:0000313" key="3">
    <source>
        <dbReference type="Proteomes" id="UP000261540"/>
    </source>
</evidence>
<dbReference type="PANTHER" id="PTHR21580:SF60">
    <property type="entry name" value="SPERM-TAIL PG-RICH REPEAT-CONTAINING PROTEIN 2"/>
    <property type="match status" value="1"/>
</dbReference>
<reference evidence="2" key="2">
    <citation type="submission" date="2025-09" db="UniProtKB">
        <authorList>
            <consortium name="Ensembl"/>
        </authorList>
    </citation>
    <scope>IDENTIFICATION</scope>
</reference>
<accession>A0A3B3T9J8</accession>
<dbReference type="PANTHER" id="PTHR21580">
    <property type="entry name" value="SHIPPO-1-RELATED"/>
    <property type="match status" value="1"/>
</dbReference>
<reference evidence="2" key="1">
    <citation type="submission" date="2025-08" db="UniProtKB">
        <authorList>
            <consortium name="Ensembl"/>
        </authorList>
    </citation>
    <scope>IDENTIFICATION</scope>
</reference>
<keyword evidence="3" id="KW-1185">Reference proteome</keyword>
<dbReference type="GeneTree" id="ENSGT00390000001063"/>
<feature type="region of interest" description="Disordered" evidence="1">
    <location>
        <begin position="385"/>
        <end position="409"/>
    </location>
</feature>